<dbReference type="InterPro" id="IPR008969">
    <property type="entry name" value="CarboxyPept-like_regulatory"/>
</dbReference>
<feature type="domain" description="Major facilitator superfamily (MFS) profile" evidence="9">
    <location>
        <begin position="28"/>
        <end position="522"/>
    </location>
</feature>
<keyword evidence="4 8" id="KW-0812">Transmembrane</keyword>
<keyword evidence="7" id="KW-0046">Antibiotic resistance</keyword>
<feature type="transmembrane region" description="Helical" evidence="8">
    <location>
        <begin position="119"/>
        <end position="140"/>
    </location>
</feature>
<dbReference type="PROSITE" id="PS50850">
    <property type="entry name" value="MFS"/>
    <property type="match status" value="1"/>
</dbReference>
<dbReference type="SUPFAM" id="SSF49478">
    <property type="entry name" value="Cna protein B-type domain"/>
    <property type="match status" value="1"/>
</dbReference>
<feature type="transmembrane region" description="Helical" evidence="8">
    <location>
        <begin position="64"/>
        <end position="82"/>
    </location>
</feature>
<keyword evidence="11" id="KW-1185">Reference proteome</keyword>
<reference evidence="11" key="1">
    <citation type="journal article" date="2019" name="Int. J. Syst. Evol. Microbiol.">
        <title>The Global Catalogue of Microorganisms (GCM) 10K type strain sequencing project: providing services to taxonomists for standard genome sequencing and annotation.</title>
        <authorList>
            <consortium name="The Broad Institute Genomics Platform"/>
            <consortium name="The Broad Institute Genome Sequencing Center for Infectious Disease"/>
            <person name="Wu L."/>
            <person name="Ma J."/>
        </authorList>
    </citation>
    <scope>NUCLEOTIDE SEQUENCE [LARGE SCALE GENOMIC DNA]</scope>
    <source>
        <strain evidence="11">JCM 16924</strain>
    </source>
</reference>
<dbReference type="InterPro" id="IPR004638">
    <property type="entry name" value="EmrB-like"/>
</dbReference>
<accession>A0ABP7RK53</accession>
<evidence type="ECO:0000256" key="2">
    <source>
        <dbReference type="ARBA" id="ARBA00022448"/>
    </source>
</evidence>
<name>A0ABP7RK53_9ACTN</name>
<gene>
    <name evidence="10" type="ORF">GCM10022232_40030</name>
</gene>
<feature type="transmembrane region" description="Helical" evidence="8">
    <location>
        <begin position="241"/>
        <end position="264"/>
    </location>
</feature>
<dbReference type="InterPro" id="IPR011701">
    <property type="entry name" value="MFS"/>
</dbReference>
<feature type="transmembrane region" description="Helical" evidence="8">
    <location>
        <begin position="152"/>
        <end position="171"/>
    </location>
</feature>
<dbReference type="SUPFAM" id="SSF103473">
    <property type="entry name" value="MFS general substrate transporter"/>
    <property type="match status" value="2"/>
</dbReference>
<keyword evidence="3" id="KW-1003">Cell membrane</keyword>
<protein>
    <recommendedName>
        <fullName evidence="9">Major facilitator superfamily (MFS) profile domain-containing protein</fullName>
    </recommendedName>
</protein>
<sequence length="815" mass="82892">MPVTAVSTAPSPVSTPHPRGLRANPWLTLVAVAFGLFMVGLDGSVVSIANAEIARDLNATTAELQWVTNSYLLALAAALILGGKLGDRFGRRTLYLIGVVGFTAASVAIGLAGSIEGVIAFRALQGLFGAMLMPNTLALLRAVFPPKKFGMAVGIWAMISSVSTALGPIVGGLLVEHVNWESVFYINAPIGVIALAFGLMVLPPSRNEAAASEKFDVPGVVLLAGGLLAVVFGVVKGETWGWTSAGTLGVIAGGLVVLVLFGWYETRVEHPLLPMRLFRNPALTIGTVVTALNFFILLGVIFFVMLYLQNVRGFTPVEAGVRTLPLSLVSMVASPLGAKLTEKFGPRLTMPLGMVLQAGAAFAMLSWSADSSYATMWPPFAALGLGVGMVMSASSDAIVGNAPVKDGGVAGGLQATSLQIGGALGTSVLVSIISSRVGSTLNDSLTDAGVPGSVAARLDEAKDAVAMGVAPVTDAMPAQLRAAVTEGSQTAFMNGVHTAVLVTGILALVGAALAALGLRGRRDEQVSSPVLSQAAPVDTAAQPGTTAVPTATASVTAEIPSPGGTPVSGRVRGAESAPVPRAAVTLISLGGRQLGRVVAQQDGSYTVEAPSPGSYVLIASAEGYQPQASTVVVGDEPVSYDILLSGTSELLGTVTSADYKEPVVGAMVVAADVRGDVLAAGLTDTDGTFSFAEVVPGQLTLAVTAAGYRPVALPVEVTVQGVTRTEIELSSGSQVQGVVTAAGRPLNDARVTLVDAAGNVVATATTGEDGGYAFTDLDGGEYTVLATGYPPKATHLTVHGFGVDGHDIELSHPGE</sequence>
<keyword evidence="5 8" id="KW-1133">Transmembrane helix</keyword>
<evidence type="ECO:0000259" key="9">
    <source>
        <dbReference type="PROSITE" id="PS50850"/>
    </source>
</evidence>
<feature type="transmembrane region" description="Helical" evidence="8">
    <location>
        <begin position="183"/>
        <end position="203"/>
    </location>
</feature>
<dbReference type="InterPro" id="IPR020846">
    <property type="entry name" value="MFS_dom"/>
</dbReference>
<feature type="transmembrane region" description="Helical" evidence="8">
    <location>
        <begin position="215"/>
        <end position="235"/>
    </location>
</feature>
<feature type="transmembrane region" description="Helical" evidence="8">
    <location>
        <begin position="285"/>
        <end position="307"/>
    </location>
</feature>
<dbReference type="Gene3D" id="1.20.1720.10">
    <property type="entry name" value="Multidrug resistance protein D"/>
    <property type="match status" value="1"/>
</dbReference>
<evidence type="ECO:0000256" key="6">
    <source>
        <dbReference type="ARBA" id="ARBA00023136"/>
    </source>
</evidence>
<feature type="transmembrane region" description="Helical" evidence="8">
    <location>
        <begin position="26"/>
        <end position="49"/>
    </location>
</feature>
<comment type="caution">
    <text evidence="10">The sequence shown here is derived from an EMBL/GenBank/DDBJ whole genome shotgun (WGS) entry which is preliminary data.</text>
</comment>
<dbReference type="Gene3D" id="2.60.40.1120">
    <property type="entry name" value="Carboxypeptidase-like, regulatory domain"/>
    <property type="match status" value="2"/>
</dbReference>
<evidence type="ECO:0000313" key="11">
    <source>
        <dbReference type="Proteomes" id="UP001500456"/>
    </source>
</evidence>
<evidence type="ECO:0000256" key="1">
    <source>
        <dbReference type="ARBA" id="ARBA00004651"/>
    </source>
</evidence>
<dbReference type="Proteomes" id="UP001500456">
    <property type="component" value="Unassembled WGS sequence"/>
</dbReference>
<evidence type="ECO:0000256" key="4">
    <source>
        <dbReference type="ARBA" id="ARBA00022692"/>
    </source>
</evidence>
<dbReference type="NCBIfam" id="TIGR00711">
    <property type="entry name" value="efflux_EmrB"/>
    <property type="match status" value="1"/>
</dbReference>
<dbReference type="Pfam" id="PF07690">
    <property type="entry name" value="MFS_1"/>
    <property type="match status" value="1"/>
</dbReference>
<proteinExistence type="predicted"/>
<dbReference type="PANTHER" id="PTHR42718:SF42">
    <property type="entry name" value="EXPORT PROTEIN"/>
    <property type="match status" value="1"/>
</dbReference>
<dbReference type="EMBL" id="BAAAZX010000010">
    <property type="protein sequence ID" value="GAA3998638.1"/>
    <property type="molecule type" value="Genomic_DNA"/>
</dbReference>
<dbReference type="Pfam" id="PF13620">
    <property type="entry name" value="CarboxypepD_reg"/>
    <property type="match status" value="3"/>
</dbReference>
<dbReference type="Gene3D" id="2.60.40.10">
    <property type="entry name" value="Immunoglobulins"/>
    <property type="match status" value="1"/>
</dbReference>
<keyword evidence="2" id="KW-0813">Transport</keyword>
<dbReference type="Gene3D" id="1.20.1250.20">
    <property type="entry name" value="MFS general substrate transporter like domains"/>
    <property type="match status" value="1"/>
</dbReference>
<comment type="subcellular location">
    <subcellularLocation>
        <location evidence="1">Cell membrane</location>
        <topology evidence="1">Multi-pass membrane protein</topology>
    </subcellularLocation>
</comment>
<dbReference type="SUPFAM" id="SSF49464">
    <property type="entry name" value="Carboxypeptidase regulatory domain-like"/>
    <property type="match status" value="2"/>
</dbReference>
<evidence type="ECO:0000256" key="5">
    <source>
        <dbReference type="ARBA" id="ARBA00022989"/>
    </source>
</evidence>
<dbReference type="RefSeq" id="WP_425587661.1">
    <property type="nucleotide sequence ID" value="NZ_BAAAZX010000010.1"/>
</dbReference>
<evidence type="ECO:0000256" key="8">
    <source>
        <dbReference type="SAM" id="Phobius"/>
    </source>
</evidence>
<evidence type="ECO:0000256" key="3">
    <source>
        <dbReference type="ARBA" id="ARBA00022475"/>
    </source>
</evidence>
<feature type="transmembrane region" description="Helical" evidence="8">
    <location>
        <begin position="496"/>
        <end position="518"/>
    </location>
</feature>
<evidence type="ECO:0000256" key="7">
    <source>
        <dbReference type="ARBA" id="ARBA00023251"/>
    </source>
</evidence>
<dbReference type="CDD" id="cd17321">
    <property type="entry name" value="MFS_MMR_MDR_like"/>
    <property type="match status" value="1"/>
</dbReference>
<feature type="transmembrane region" description="Helical" evidence="8">
    <location>
        <begin position="94"/>
        <end position="113"/>
    </location>
</feature>
<dbReference type="InterPro" id="IPR013783">
    <property type="entry name" value="Ig-like_fold"/>
</dbReference>
<organism evidence="10 11">
    <name type="scientific">Streptomyces plumbiresistens</name>
    <dbReference type="NCBI Taxonomy" id="511811"/>
    <lineage>
        <taxon>Bacteria</taxon>
        <taxon>Bacillati</taxon>
        <taxon>Actinomycetota</taxon>
        <taxon>Actinomycetes</taxon>
        <taxon>Kitasatosporales</taxon>
        <taxon>Streptomycetaceae</taxon>
        <taxon>Streptomyces</taxon>
    </lineage>
</organism>
<dbReference type="InterPro" id="IPR036259">
    <property type="entry name" value="MFS_trans_sf"/>
</dbReference>
<dbReference type="PANTHER" id="PTHR42718">
    <property type="entry name" value="MAJOR FACILITATOR SUPERFAMILY MULTIDRUG TRANSPORTER MFSC"/>
    <property type="match status" value="1"/>
</dbReference>
<keyword evidence="6 8" id="KW-0472">Membrane</keyword>
<evidence type="ECO:0000313" key="10">
    <source>
        <dbReference type="EMBL" id="GAA3998638.1"/>
    </source>
</evidence>